<proteinExistence type="predicted"/>
<keyword evidence="2" id="KW-1185">Reference proteome</keyword>
<protein>
    <recommendedName>
        <fullName evidence="3">Cthe-2314-like HEPN domain-containing protein</fullName>
    </recommendedName>
</protein>
<dbReference type="KEGG" id="cmb:CSW64_04360"/>
<name>A0A2D2AUL8_9CAUL</name>
<dbReference type="OrthoDB" id="7277848at2"/>
<gene>
    <name evidence="1" type="ORF">CSW64_04360</name>
</gene>
<reference evidence="1 2" key="1">
    <citation type="submission" date="2017-10" db="EMBL/GenBank/DDBJ databases">
        <title>Genome sequence of Caulobacter mirabilis FWC38.</title>
        <authorList>
            <person name="Fiebig A."/>
            <person name="Crosson S."/>
        </authorList>
    </citation>
    <scope>NUCLEOTIDE SEQUENCE [LARGE SCALE GENOMIC DNA]</scope>
    <source>
        <strain evidence="1 2">FWC 38</strain>
    </source>
</reference>
<dbReference type="Proteomes" id="UP000228945">
    <property type="component" value="Chromosome"/>
</dbReference>
<sequence>MPYSDEQIGQMEVMLDEWSERERAMTRALFDHPFVDDVAREMLRHGVKRRVADLQHGLDRIFEILPPNAASPSRRDLHDATAFLQAFVINTFGAIDNLAWVWAREASVLDSRGRPLRRGQIGLTPDHAILRGSVSRETQEYLESTNEWFGYLEEYRHALAHRIPLYMPPKVFNEADTAEFRRLEAEMIKEGWNWDRWNQVQNAQSQLGTFEPVMMHSYGEGARPVRFHAQMVCDFATVIEIAEHIARDLQALQVSRS</sequence>
<evidence type="ECO:0000313" key="2">
    <source>
        <dbReference type="Proteomes" id="UP000228945"/>
    </source>
</evidence>
<evidence type="ECO:0000313" key="1">
    <source>
        <dbReference type="EMBL" id="ATQ41699.1"/>
    </source>
</evidence>
<organism evidence="1 2">
    <name type="scientific">Caulobacter mirabilis</name>
    <dbReference type="NCBI Taxonomy" id="69666"/>
    <lineage>
        <taxon>Bacteria</taxon>
        <taxon>Pseudomonadati</taxon>
        <taxon>Pseudomonadota</taxon>
        <taxon>Alphaproteobacteria</taxon>
        <taxon>Caulobacterales</taxon>
        <taxon>Caulobacteraceae</taxon>
        <taxon>Caulobacter</taxon>
    </lineage>
</organism>
<accession>A0A2D2AUL8</accession>
<evidence type="ECO:0008006" key="3">
    <source>
        <dbReference type="Google" id="ProtNLM"/>
    </source>
</evidence>
<dbReference type="EMBL" id="CP024201">
    <property type="protein sequence ID" value="ATQ41699.1"/>
    <property type="molecule type" value="Genomic_DNA"/>
</dbReference>
<dbReference type="RefSeq" id="WP_099620956.1">
    <property type="nucleotide sequence ID" value="NZ_CP024201.1"/>
</dbReference>
<dbReference type="AlphaFoldDB" id="A0A2D2AUL8"/>